<reference evidence="2" key="1">
    <citation type="journal article" date="2020" name="Nature">
        <title>Giant virus diversity and host interactions through global metagenomics.</title>
        <authorList>
            <person name="Schulz F."/>
            <person name="Roux S."/>
            <person name="Paez-Espino D."/>
            <person name="Jungbluth S."/>
            <person name="Walsh D.A."/>
            <person name="Denef V.J."/>
            <person name="McMahon K.D."/>
            <person name="Konstantinidis K.T."/>
            <person name="Eloe-Fadrosh E.A."/>
            <person name="Kyrpides N.C."/>
            <person name="Woyke T."/>
        </authorList>
    </citation>
    <scope>NUCLEOTIDE SEQUENCE</scope>
    <source>
        <strain evidence="2">GVMAG-M-3300023179-99</strain>
    </source>
</reference>
<evidence type="ECO:0000313" key="2">
    <source>
        <dbReference type="EMBL" id="QHT79243.1"/>
    </source>
</evidence>
<keyword evidence="1" id="KW-0175">Coiled coil</keyword>
<evidence type="ECO:0000256" key="1">
    <source>
        <dbReference type="SAM" id="Coils"/>
    </source>
</evidence>
<dbReference type="EMBL" id="MN739947">
    <property type="protein sequence ID" value="QHT79243.1"/>
    <property type="molecule type" value="Genomic_DNA"/>
</dbReference>
<sequence length="270" mass="29287">MSGKAAYKKGAAVPKETEQEMLARLNKKLQEKGLSAAAKEMIQKQITDIMEAGLREAARVKAVEEARAAGAERNAAGAAGGCSVEAMKVEDALAAREAVRKEMNDALAAVKKEMAVVRKKRDASFAGTNLRFNLELAGLGAQESEITAKGEERLKDANEDYEYAKAVARGDAGAVAKFAHVYAARQERENARAATAAHWEKHFAARERRLTPEEQAALSASIAKRASEVKAATAWTKKNMPEFLNLRSEFDDGVRDEMIFMWNAAGGSLE</sequence>
<dbReference type="AlphaFoldDB" id="A0A6C0HGU5"/>
<name>A0A6C0HGU5_9ZZZZ</name>
<feature type="coiled-coil region" evidence="1">
    <location>
        <begin position="89"/>
        <end position="120"/>
    </location>
</feature>
<accession>A0A6C0HGU5</accession>
<protein>
    <submittedName>
        <fullName evidence="2">Uncharacterized protein</fullName>
    </submittedName>
</protein>
<proteinExistence type="predicted"/>
<organism evidence="2">
    <name type="scientific">viral metagenome</name>
    <dbReference type="NCBI Taxonomy" id="1070528"/>
    <lineage>
        <taxon>unclassified sequences</taxon>
        <taxon>metagenomes</taxon>
        <taxon>organismal metagenomes</taxon>
    </lineage>
</organism>